<accession>A0A086ZGU0</accession>
<comment type="caution">
    <text evidence="2">The sequence shown here is derived from an EMBL/GenBank/DDBJ whole genome shotgun (WGS) entry which is preliminary data.</text>
</comment>
<reference evidence="2 3" key="1">
    <citation type="submission" date="2014-03" db="EMBL/GenBank/DDBJ databases">
        <title>Genomics of Bifidobacteria.</title>
        <authorList>
            <person name="Ventura M."/>
            <person name="Milani C."/>
            <person name="Lugli G.A."/>
        </authorList>
    </citation>
    <scope>NUCLEOTIDE SEQUENCE [LARGE SCALE GENOMIC DNA]</scope>
    <source>
        <strain evidence="2 3">DSM 22767</strain>
    </source>
</reference>
<dbReference type="EMBL" id="JGYP01000002">
    <property type="protein sequence ID" value="KFI45740.1"/>
    <property type="molecule type" value="Genomic_DNA"/>
</dbReference>
<gene>
    <name evidence="2" type="ORF">BBOH_0542</name>
</gene>
<evidence type="ECO:0000256" key="1">
    <source>
        <dbReference type="SAM" id="Phobius"/>
    </source>
</evidence>
<keyword evidence="1" id="KW-1133">Transmembrane helix</keyword>
<protein>
    <submittedName>
        <fullName evidence="2">Uncharacterized protein</fullName>
    </submittedName>
</protein>
<keyword evidence="1" id="KW-0472">Membrane</keyword>
<dbReference type="Proteomes" id="UP000029096">
    <property type="component" value="Unassembled WGS sequence"/>
</dbReference>
<dbReference type="AlphaFoldDB" id="A0A086ZGU0"/>
<name>A0A086ZGU0_9BIFI</name>
<evidence type="ECO:0000313" key="3">
    <source>
        <dbReference type="Proteomes" id="UP000029096"/>
    </source>
</evidence>
<dbReference type="eggNOG" id="ENOG5031JQA">
    <property type="taxonomic scope" value="Bacteria"/>
</dbReference>
<organism evidence="2 3">
    <name type="scientific">Bifidobacterium bohemicum DSM 22767</name>
    <dbReference type="NCBI Taxonomy" id="1437606"/>
    <lineage>
        <taxon>Bacteria</taxon>
        <taxon>Bacillati</taxon>
        <taxon>Actinomycetota</taxon>
        <taxon>Actinomycetes</taxon>
        <taxon>Bifidobacteriales</taxon>
        <taxon>Bifidobacteriaceae</taxon>
        <taxon>Bifidobacterium</taxon>
    </lineage>
</organism>
<keyword evidence="3" id="KW-1185">Reference proteome</keyword>
<proteinExistence type="predicted"/>
<evidence type="ECO:0000313" key="2">
    <source>
        <dbReference type="EMBL" id="KFI45740.1"/>
    </source>
</evidence>
<feature type="transmembrane region" description="Helical" evidence="1">
    <location>
        <begin position="62"/>
        <end position="84"/>
    </location>
</feature>
<sequence length="256" mass="28064">MMVDRAGMKRSDEANHDVALSADQKAAVAGLAAPNVYAEQSMWTTLRGLHGRQRWMFFVEHFLLGLVAVVVTIGVVAAVVVTYVTKPPDPVFAIQGFGMTRDAEGLKALGRDFARHEHIWDDRLVEVNASADISGGYGDSSPQILARVSAGQINMMVADRKTFVQLVRRGLVSAPGEVLDHDELVTLAKQGALLDKNGRQADDPAGARGLRLANSIVWGERRLPREAVLMFANVQSGTKYPRDFVNYLYFKGTRMP</sequence>
<dbReference type="STRING" id="1437606.BBOH_0542"/>
<keyword evidence="1" id="KW-0812">Transmembrane</keyword>